<reference evidence="1" key="1">
    <citation type="journal article" date="2015" name="Nature">
        <title>Complex archaea that bridge the gap between prokaryotes and eukaryotes.</title>
        <authorList>
            <person name="Spang A."/>
            <person name="Saw J.H."/>
            <person name="Jorgensen S.L."/>
            <person name="Zaremba-Niedzwiedzka K."/>
            <person name="Martijn J."/>
            <person name="Lind A.E."/>
            <person name="van Eijk R."/>
            <person name="Schleper C."/>
            <person name="Guy L."/>
            <person name="Ettema T.J."/>
        </authorList>
    </citation>
    <scope>NUCLEOTIDE SEQUENCE</scope>
</reference>
<gene>
    <name evidence="1" type="ORF">LCGC14_0368420</name>
</gene>
<evidence type="ECO:0000313" key="1">
    <source>
        <dbReference type="EMBL" id="KKN76645.1"/>
    </source>
</evidence>
<accession>A0A0F9T5X4</accession>
<organism evidence="1">
    <name type="scientific">marine sediment metagenome</name>
    <dbReference type="NCBI Taxonomy" id="412755"/>
    <lineage>
        <taxon>unclassified sequences</taxon>
        <taxon>metagenomes</taxon>
        <taxon>ecological metagenomes</taxon>
    </lineage>
</organism>
<comment type="caution">
    <text evidence="1">The sequence shown here is derived from an EMBL/GenBank/DDBJ whole genome shotgun (WGS) entry which is preliminary data.</text>
</comment>
<name>A0A0F9T5X4_9ZZZZ</name>
<protein>
    <submittedName>
        <fullName evidence="1">Uncharacterized protein</fullName>
    </submittedName>
</protein>
<proteinExistence type="predicted"/>
<dbReference type="EMBL" id="LAZR01000292">
    <property type="protein sequence ID" value="KKN76645.1"/>
    <property type="molecule type" value="Genomic_DNA"/>
</dbReference>
<sequence length="85" mass="9821">MNKTEQVFNILIIKPDDLFSYKDIIALTSLQYKQVTRAIQTLTNRDLIFRYVNPYSGVGRGRGKVAYFGVSEEIYANKTKISQRI</sequence>
<dbReference type="AlphaFoldDB" id="A0A0F9T5X4"/>